<organism evidence="1 2">
    <name type="scientific">Gossypium stocksii</name>
    <dbReference type="NCBI Taxonomy" id="47602"/>
    <lineage>
        <taxon>Eukaryota</taxon>
        <taxon>Viridiplantae</taxon>
        <taxon>Streptophyta</taxon>
        <taxon>Embryophyta</taxon>
        <taxon>Tracheophyta</taxon>
        <taxon>Spermatophyta</taxon>
        <taxon>Magnoliopsida</taxon>
        <taxon>eudicotyledons</taxon>
        <taxon>Gunneridae</taxon>
        <taxon>Pentapetalae</taxon>
        <taxon>rosids</taxon>
        <taxon>malvids</taxon>
        <taxon>Malvales</taxon>
        <taxon>Malvaceae</taxon>
        <taxon>Malvoideae</taxon>
        <taxon>Gossypium</taxon>
    </lineage>
</organism>
<dbReference type="Proteomes" id="UP000828251">
    <property type="component" value="Unassembled WGS sequence"/>
</dbReference>
<gene>
    <name evidence="1" type="ORF">J1N35_007356</name>
</gene>
<proteinExistence type="predicted"/>
<evidence type="ECO:0000313" key="1">
    <source>
        <dbReference type="EMBL" id="KAH1113978.1"/>
    </source>
</evidence>
<protein>
    <submittedName>
        <fullName evidence="1">Uncharacterized protein</fullName>
    </submittedName>
</protein>
<dbReference type="OrthoDB" id="10408894at2759"/>
<evidence type="ECO:0000313" key="2">
    <source>
        <dbReference type="Proteomes" id="UP000828251"/>
    </source>
</evidence>
<keyword evidence="2" id="KW-1185">Reference proteome</keyword>
<comment type="caution">
    <text evidence="1">The sequence shown here is derived from an EMBL/GenBank/DDBJ whole genome shotgun (WGS) entry which is preliminary data.</text>
</comment>
<reference evidence="1 2" key="1">
    <citation type="journal article" date="2021" name="Plant Biotechnol. J.">
        <title>Multi-omics assisted identification of the key and species-specific regulatory components of drought-tolerant mechanisms in Gossypium stocksii.</title>
        <authorList>
            <person name="Yu D."/>
            <person name="Ke L."/>
            <person name="Zhang D."/>
            <person name="Wu Y."/>
            <person name="Sun Y."/>
            <person name="Mei J."/>
            <person name="Sun J."/>
            <person name="Sun Y."/>
        </authorList>
    </citation>
    <scope>NUCLEOTIDE SEQUENCE [LARGE SCALE GENOMIC DNA]</scope>
    <source>
        <strain evidence="2">cv. E1</strain>
        <tissue evidence="1">Leaf</tissue>
    </source>
</reference>
<accession>A0A9D3W7B2</accession>
<sequence length="75" mass="8411">MLIPRALSSNKAVYENNGRLLPSTAVLGIISNAISGISEPPTICLGTHRQLYWELADRSRLYGCHIVRNILRRSY</sequence>
<dbReference type="EMBL" id="JAIQCV010000003">
    <property type="protein sequence ID" value="KAH1113978.1"/>
    <property type="molecule type" value="Genomic_DNA"/>
</dbReference>
<dbReference type="AlphaFoldDB" id="A0A9D3W7B2"/>
<name>A0A9D3W7B2_9ROSI</name>